<gene>
    <name evidence="10" type="ORF">B9O19_02001</name>
</gene>
<keyword evidence="5" id="KW-0406">Ion transport</keyword>
<dbReference type="GO" id="GO:0008076">
    <property type="term" value="C:voltage-gated potassium channel complex"/>
    <property type="evidence" value="ECO:0007669"/>
    <property type="project" value="InterPro"/>
</dbReference>
<dbReference type="GO" id="GO:0005249">
    <property type="term" value="F:voltage-gated potassium channel activity"/>
    <property type="evidence" value="ECO:0007669"/>
    <property type="project" value="InterPro"/>
</dbReference>
<keyword evidence="11" id="KW-1185">Reference proteome</keyword>
<feature type="transmembrane region" description="Helical" evidence="8">
    <location>
        <begin position="211"/>
        <end position="237"/>
    </location>
</feature>
<protein>
    <submittedName>
        <fullName evidence="10">pH-gated potassium channel KcsA</fullName>
    </submittedName>
</protein>
<name>A0A2K9P4F8_9FIRM</name>
<dbReference type="AlphaFoldDB" id="A0A2K9P4F8"/>
<dbReference type="Gene3D" id="1.20.5.110">
    <property type="match status" value="1"/>
</dbReference>
<feature type="transmembrane region" description="Helical" evidence="8">
    <location>
        <begin position="43"/>
        <end position="65"/>
    </location>
</feature>
<dbReference type="PANTHER" id="PTHR11537">
    <property type="entry name" value="VOLTAGE-GATED POTASSIUM CHANNEL"/>
    <property type="match status" value="1"/>
</dbReference>
<dbReference type="Gene3D" id="1.10.287.70">
    <property type="match status" value="1"/>
</dbReference>
<feature type="domain" description="Potassium channel" evidence="9">
    <location>
        <begin position="160"/>
        <end position="235"/>
    </location>
</feature>
<dbReference type="KEGG" id="mpec:B9O19_02001"/>
<evidence type="ECO:0000313" key="11">
    <source>
        <dbReference type="Proteomes" id="UP000235589"/>
    </source>
</evidence>
<dbReference type="Proteomes" id="UP000235589">
    <property type="component" value="Chromosome"/>
</dbReference>
<evidence type="ECO:0000256" key="1">
    <source>
        <dbReference type="ARBA" id="ARBA00004141"/>
    </source>
</evidence>
<keyword evidence="6 8" id="KW-0472">Membrane</keyword>
<organism evidence="10 11">
    <name type="scientific">Monoglobus pectinilyticus</name>
    <dbReference type="NCBI Taxonomy" id="1981510"/>
    <lineage>
        <taxon>Bacteria</taxon>
        <taxon>Bacillati</taxon>
        <taxon>Bacillota</taxon>
        <taxon>Clostridia</taxon>
        <taxon>Monoglobales</taxon>
        <taxon>Monoglobaceae</taxon>
        <taxon>Monoglobus</taxon>
    </lineage>
</organism>
<keyword evidence="7 10" id="KW-0407">Ion channel</keyword>
<accession>A0A2K9P4F8</accession>
<evidence type="ECO:0000256" key="7">
    <source>
        <dbReference type="ARBA" id="ARBA00023303"/>
    </source>
</evidence>
<comment type="subcellular location">
    <subcellularLocation>
        <location evidence="1">Membrane</location>
        <topology evidence="1">Multi-pass membrane protein</topology>
    </subcellularLocation>
</comment>
<dbReference type="Pfam" id="PF07885">
    <property type="entry name" value="Ion_trans_2"/>
    <property type="match status" value="1"/>
</dbReference>
<dbReference type="InterPro" id="IPR027359">
    <property type="entry name" value="Volt_channel_dom_sf"/>
</dbReference>
<dbReference type="SUPFAM" id="SSF81324">
    <property type="entry name" value="Voltage-gated potassium channels"/>
    <property type="match status" value="1"/>
</dbReference>
<evidence type="ECO:0000259" key="9">
    <source>
        <dbReference type="Pfam" id="PF07885"/>
    </source>
</evidence>
<evidence type="ECO:0000256" key="3">
    <source>
        <dbReference type="ARBA" id="ARBA00022692"/>
    </source>
</evidence>
<dbReference type="OrthoDB" id="9810759at2"/>
<dbReference type="GO" id="GO:0001508">
    <property type="term" value="P:action potential"/>
    <property type="evidence" value="ECO:0007669"/>
    <property type="project" value="TreeGrafter"/>
</dbReference>
<feature type="transmembrane region" description="Helical" evidence="8">
    <location>
        <begin position="186"/>
        <end position="205"/>
    </location>
</feature>
<dbReference type="EMBL" id="CP020991">
    <property type="protein sequence ID" value="AUO20145.1"/>
    <property type="molecule type" value="Genomic_DNA"/>
</dbReference>
<proteinExistence type="predicted"/>
<dbReference type="PRINTS" id="PR00169">
    <property type="entry name" value="KCHANNEL"/>
</dbReference>
<keyword evidence="2" id="KW-0813">Transport</keyword>
<dbReference type="InterPro" id="IPR028325">
    <property type="entry name" value="VG_K_chnl"/>
</dbReference>
<evidence type="ECO:0000256" key="5">
    <source>
        <dbReference type="ARBA" id="ARBA00023065"/>
    </source>
</evidence>
<evidence type="ECO:0000256" key="2">
    <source>
        <dbReference type="ARBA" id="ARBA00022448"/>
    </source>
</evidence>
<feature type="transmembrane region" description="Helical" evidence="8">
    <location>
        <begin position="77"/>
        <end position="98"/>
    </location>
</feature>
<keyword evidence="3 8" id="KW-0812">Transmembrane</keyword>
<dbReference type="GeneID" id="98063377"/>
<dbReference type="Gene3D" id="1.20.120.350">
    <property type="entry name" value="Voltage-gated potassium channels. Chain C"/>
    <property type="match status" value="1"/>
</dbReference>
<evidence type="ECO:0000313" key="10">
    <source>
        <dbReference type="EMBL" id="AUO20145.1"/>
    </source>
</evidence>
<evidence type="ECO:0000256" key="8">
    <source>
        <dbReference type="SAM" id="Phobius"/>
    </source>
</evidence>
<dbReference type="RefSeq" id="WP_102366282.1">
    <property type="nucleotide sequence ID" value="NZ_CP020991.1"/>
</dbReference>
<dbReference type="PANTHER" id="PTHR11537:SF254">
    <property type="entry name" value="POTASSIUM VOLTAGE-GATED CHANNEL PROTEIN SHAB"/>
    <property type="match status" value="1"/>
</dbReference>
<dbReference type="InterPro" id="IPR013099">
    <property type="entry name" value="K_chnl_dom"/>
</dbReference>
<evidence type="ECO:0000256" key="6">
    <source>
        <dbReference type="ARBA" id="ARBA00023136"/>
    </source>
</evidence>
<evidence type="ECO:0000256" key="4">
    <source>
        <dbReference type="ARBA" id="ARBA00022989"/>
    </source>
</evidence>
<reference evidence="10 11" key="1">
    <citation type="submission" date="2017-04" db="EMBL/GenBank/DDBJ databases">
        <title>Monoglobus pectinilyticus 14 draft genome.</title>
        <authorList>
            <person name="Kim C."/>
            <person name="Rosendale D.I."/>
            <person name="Kelly W.J."/>
            <person name="Tannock G.W."/>
            <person name="Patchett M.L."/>
            <person name="Jordens J.Z."/>
        </authorList>
    </citation>
    <scope>NUCLEOTIDE SEQUENCE [LARGE SCALE GENOMIC DNA]</scope>
    <source>
        <strain evidence="10 11">14</strain>
    </source>
</reference>
<feature type="transmembrane region" description="Helical" evidence="8">
    <location>
        <begin position="110"/>
        <end position="133"/>
    </location>
</feature>
<sequence length="281" mass="32308">MVKEDLNQKRHEIQKEELEIYNLNEKIVDKMSGSDSENIKKKFLVYQVLFCLMAVFSFLILINQFLGNISYIKQPVWLIIEAALWLIFLADYIVRLVISDDKKQFFTRNILDFLAVLPLPGFRVFRIFTLFRMMFAVKRVLRAVHIVMNSNGFLYLLGAVVVWMLIGSAFLYHFENGITMNSYFDALWCSIVTVCTVGYGDVAPITAGGRVVAVLLMMTGIGSIGMVTSNITAYFVVRAKKRRVVIDKNQILDLSMVSKEKYEKIADYAKYVLQQDNKDID</sequence>
<keyword evidence="4 8" id="KW-1133">Transmembrane helix</keyword>
<feature type="transmembrane region" description="Helical" evidence="8">
    <location>
        <begin position="153"/>
        <end position="174"/>
    </location>
</feature>